<feature type="transmembrane region" description="Helical" evidence="4">
    <location>
        <begin position="21"/>
        <end position="42"/>
    </location>
</feature>
<keyword evidence="2" id="KW-0813">Transport</keyword>
<dbReference type="InterPro" id="IPR006311">
    <property type="entry name" value="TAT_signal"/>
</dbReference>
<dbReference type="FunFam" id="3.10.105.10:FF:000006">
    <property type="entry name" value="Peptide ABC transporter substrate-binding protein"/>
    <property type="match status" value="1"/>
</dbReference>
<dbReference type="CDD" id="cd08513">
    <property type="entry name" value="PBP2_thermophilic_Hb8_like"/>
    <property type="match status" value="1"/>
</dbReference>
<dbReference type="PIRSF" id="PIRSF002741">
    <property type="entry name" value="MppA"/>
    <property type="match status" value="1"/>
</dbReference>
<name>A0A931H468_9BURK</name>
<protein>
    <submittedName>
        <fullName evidence="6">Peptide ABC transporter substrate-binding protein</fullName>
    </submittedName>
</protein>
<evidence type="ECO:0000256" key="4">
    <source>
        <dbReference type="SAM" id="Phobius"/>
    </source>
</evidence>
<dbReference type="Pfam" id="PF00496">
    <property type="entry name" value="SBP_bac_5"/>
    <property type="match status" value="1"/>
</dbReference>
<dbReference type="Gene3D" id="3.40.190.10">
    <property type="entry name" value="Periplasmic binding protein-like II"/>
    <property type="match status" value="1"/>
</dbReference>
<dbReference type="GO" id="GO:1904680">
    <property type="term" value="F:peptide transmembrane transporter activity"/>
    <property type="evidence" value="ECO:0007669"/>
    <property type="project" value="TreeGrafter"/>
</dbReference>
<accession>A0A931H468</accession>
<evidence type="ECO:0000313" key="7">
    <source>
        <dbReference type="Proteomes" id="UP000651050"/>
    </source>
</evidence>
<sequence length="596" mass="66187">MQEKQIRDAIEQVKSGDMPRRAFIEAMVGVGLTAPMASMMLMHAGVAQAQPSPVYKPTKKGGGGALKVLWWQGATLLQPHFANGTKDQEGSRIFYEPLAVWDNDGNLVPILAAEIPTRENGGVAADGKSVTWKLKRNVTWHDGKPFTADDCVFTWEYAKDPATAAVTIAVFKDVVVTKVDNYTVKVAFQKPTPFWATAFVAAEGMIIPKHVFAPYIGGKSRDAPGNLKPVGTGPYKFVDFKPGDLVSGVAYDKYHMPNRPFFDSIEMKGGGDAASAARAVLQTGEYEYAWNLQVEDEVLKRMEDGGKGRAHIIPSGDIEFIQLNLTDPWNEVEGERASIKSKHFAFTDPAVREAMALLADRQSIQQFIYGRTGIATPNFLNNPAKYRSNNLKMEFNVDKANAILDGAGWKKGADGIREKGGKKMKFVFQTSVNGIRQKEQAVIKGACQKAGIDLELKSVTASVFFSSDVANPDTYGKFWCDMQMYTTTQTQPDPERFMNQYVTEEISSKANKWQGRNIARWRSDEYDRTFKMAEGELDPVKRAALFIKLNDLVCKDNAIIPLISRPRVRGAGNKLVTTLSGWDLDFSQLQNWYREA</sequence>
<proteinExistence type="inferred from homology"/>
<gene>
    <name evidence="6" type="ORF">I5803_09705</name>
</gene>
<dbReference type="PANTHER" id="PTHR30290">
    <property type="entry name" value="PERIPLASMIC BINDING COMPONENT OF ABC TRANSPORTER"/>
    <property type="match status" value="1"/>
</dbReference>
<dbReference type="AlphaFoldDB" id="A0A931H468"/>
<dbReference type="InterPro" id="IPR030678">
    <property type="entry name" value="Peptide/Ni-bd"/>
</dbReference>
<dbReference type="InterPro" id="IPR000914">
    <property type="entry name" value="SBP_5_dom"/>
</dbReference>
<dbReference type="PROSITE" id="PS51318">
    <property type="entry name" value="TAT"/>
    <property type="match status" value="1"/>
</dbReference>
<keyword evidence="4" id="KW-0812">Transmembrane</keyword>
<keyword evidence="4" id="KW-0472">Membrane</keyword>
<comment type="similarity">
    <text evidence="1">Belongs to the bacterial solute-binding protein 5 family.</text>
</comment>
<keyword evidence="7" id="KW-1185">Reference proteome</keyword>
<dbReference type="RefSeq" id="WP_196986166.1">
    <property type="nucleotide sequence ID" value="NZ_JADWYS010000001.1"/>
</dbReference>
<comment type="caution">
    <text evidence="6">The sequence shown here is derived from an EMBL/GenBank/DDBJ whole genome shotgun (WGS) entry which is preliminary data.</text>
</comment>
<keyword evidence="3" id="KW-0732">Signal</keyword>
<evidence type="ECO:0000256" key="3">
    <source>
        <dbReference type="ARBA" id="ARBA00022729"/>
    </source>
</evidence>
<evidence type="ECO:0000256" key="2">
    <source>
        <dbReference type="ARBA" id="ARBA00022448"/>
    </source>
</evidence>
<dbReference type="InterPro" id="IPR039424">
    <property type="entry name" value="SBP_5"/>
</dbReference>
<organism evidence="6 7">
    <name type="scientific">Caenimonas aquaedulcis</name>
    <dbReference type="NCBI Taxonomy" id="2793270"/>
    <lineage>
        <taxon>Bacteria</taxon>
        <taxon>Pseudomonadati</taxon>
        <taxon>Pseudomonadota</taxon>
        <taxon>Betaproteobacteria</taxon>
        <taxon>Burkholderiales</taxon>
        <taxon>Comamonadaceae</taxon>
        <taxon>Caenimonas</taxon>
    </lineage>
</organism>
<dbReference type="PANTHER" id="PTHR30290:SF65">
    <property type="entry name" value="MONOACYL PHOSPHATIDYLINOSITOL TETRAMANNOSIDE-BINDING PROTEIN LPQW-RELATED"/>
    <property type="match status" value="1"/>
</dbReference>
<reference evidence="6" key="1">
    <citation type="submission" date="2020-11" db="EMBL/GenBank/DDBJ databases">
        <title>Bacterial whole genome sequence for Caenimonas sp. DR4.4.</title>
        <authorList>
            <person name="Le V."/>
            <person name="Ko S.-R."/>
            <person name="Ahn C.-Y."/>
            <person name="Oh H.-M."/>
        </authorList>
    </citation>
    <scope>NUCLEOTIDE SEQUENCE</scope>
    <source>
        <strain evidence="6">DR4.4</strain>
    </source>
</reference>
<evidence type="ECO:0000256" key="1">
    <source>
        <dbReference type="ARBA" id="ARBA00005695"/>
    </source>
</evidence>
<feature type="domain" description="Solute-binding protein family 5" evidence="5">
    <location>
        <begin position="108"/>
        <end position="505"/>
    </location>
</feature>
<dbReference type="FunFam" id="3.40.190.10:FF:000251">
    <property type="entry name" value="Peptide ABC transporter substrate-binding protein"/>
    <property type="match status" value="1"/>
</dbReference>
<dbReference type="GO" id="GO:0043190">
    <property type="term" value="C:ATP-binding cassette (ABC) transporter complex"/>
    <property type="evidence" value="ECO:0007669"/>
    <property type="project" value="InterPro"/>
</dbReference>
<keyword evidence="4" id="KW-1133">Transmembrane helix</keyword>
<dbReference type="Proteomes" id="UP000651050">
    <property type="component" value="Unassembled WGS sequence"/>
</dbReference>
<dbReference type="SUPFAM" id="SSF53850">
    <property type="entry name" value="Periplasmic binding protein-like II"/>
    <property type="match status" value="1"/>
</dbReference>
<evidence type="ECO:0000313" key="6">
    <source>
        <dbReference type="EMBL" id="MBG9388296.1"/>
    </source>
</evidence>
<dbReference type="GO" id="GO:0015833">
    <property type="term" value="P:peptide transport"/>
    <property type="evidence" value="ECO:0007669"/>
    <property type="project" value="TreeGrafter"/>
</dbReference>
<dbReference type="GO" id="GO:0030288">
    <property type="term" value="C:outer membrane-bounded periplasmic space"/>
    <property type="evidence" value="ECO:0007669"/>
    <property type="project" value="UniProtKB-ARBA"/>
</dbReference>
<dbReference type="EMBL" id="JADWYS010000001">
    <property type="protein sequence ID" value="MBG9388296.1"/>
    <property type="molecule type" value="Genomic_DNA"/>
</dbReference>
<evidence type="ECO:0000259" key="5">
    <source>
        <dbReference type="Pfam" id="PF00496"/>
    </source>
</evidence>
<dbReference type="Gene3D" id="3.10.105.10">
    <property type="entry name" value="Dipeptide-binding Protein, Domain 3"/>
    <property type="match status" value="1"/>
</dbReference>